<feature type="domain" description="Radical SAM core" evidence="5">
    <location>
        <begin position="73"/>
        <end position="313"/>
    </location>
</feature>
<accession>A0ABW4K2R4</accession>
<evidence type="ECO:0000256" key="3">
    <source>
        <dbReference type="ARBA" id="ARBA00023014"/>
    </source>
</evidence>
<dbReference type="EMBL" id="JBHUER010000003">
    <property type="protein sequence ID" value="MFD1702300.1"/>
    <property type="molecule type" value="Genomic_DNA"/>
</dbReference>
<evidence type="ECO:0000259" key="5">
    <source>
        <dbReference type="PROSITE" id="PS51918"/>
    </source>
</evidence>
<dbReference type="Proteomes" id="UP001597308">
    <property type="component" value="Unassembled WGS sequence"/>
</dbReference>
<dbReference type="Pfam" id="PF04055">
    <property type="entry name" value="Radical_SAM"/>
    <property type="match status" value="1"/>
</dbReference>
<dbReference type="CDD" id="cd01335">
    <property type="entry name" value="Radical_SAM"/>
    <property type="match status" value="1"/>
</dbReference>
<dbReference type="SFLD" id="SFLDS00029">
    <property type="entry name" value="Radical_SAM"/>
    <property type="match status" value="1"/>
</dbReference>
<dbReference type="SFLD" id="SFLDG01084">
    <property type="entry name" value="Uncharacterised_Radical_SAM_Su"/>
    <property type="match status" value="1"/>
</dbReference>
<gene>
    <name evidence="6" type="ORF">ACFSCV_04710</name>
</gene>
<name>A0ABW4K2R4_9HYPH</name>
<evidence type="ECO:0000256" key="4">
    <source>
        <dbReference type="SAM" id="MobiDB-lite"/>
    </source>
</evidence>
<protein>
    <submittedName>
        <fullName evidence="6">PA0069 family radical SAM protein</fullName>
    </submittedName>
</protein>
<sequence length="384" mass="42672">MAQTARSFAPPHAAPPIVDPARRRGRGVVSNASGRFEPYARVEEDDGWESLAEAPAFRTDVALETARTAITRNQSPDIAFDRSINPYRGCEHGCVYCFARPTHAYLGLSPGLDFETRLTAKPNVAELLRRELSAPSYKPRTIALGTNTDPYQPIERTHRLTRQILEVLEETRHPVGIVTKSALVLRDLDILGRMAAQGLAKVAVSITTLDPTLARDMEPRAPTPARRLETVARLAQAGVPVTVLTAPIIPSLNEHEIDRLLEAAKAAGATEAGYVLLRLPDEIKDLFREWLMERHPAKMRRILSIVRETRGGKLYDSGWGVRQTGEGVTAWTIGRRFELASRRLGLDRRHLRLRTDLFTPPPRKGQAGEQLSLFDDKPAARVNV</sequence>
<evidence type="ECO:0000313" key="6">
    <source>
        <dbReference type="EMBL" id="MFD1702300.1"/>
    </source>
</evidence>
<keyword evidence="3" id="KW-0411">Iron-sulfur</keyword>
<dbReference type="NCBIfam" id="NF033668">
    <property type="entry name" value="rSAM_PA0069"/>
    <property type="match status" value="1"/>
</dbReference>
<feature type="region of interest" description="Disordered" evidence="4">
    <location>
        <begin position="1"/>
        <end position="25"/>
    </location>
</feature>
<dbReference type="RefSeq" id="WP_378797499.1">
    <property type="nucleotide sequence ID" value="NZ_JBHUER010000003.1"/>
</dbReference>
<dbReference type="SUPFAM" id="SSF102114">
    <property type="entry name" value="Radical SAM enzymes"/>
    <property type="match status" value="1"/>
</dbReference>
<reference evidence="7" key="1">
    <citation type="journal article" date="2019" name="Int. J. Syst. Evol. Microbiol.">
        <title>The Global Catalogue of Microorganisms (GCM) 10K type strain sequencing project: providing services to taxonomists for standard genome sequencing and annotation.</title>
        <authorList>
            <consortium name="The Broad Institute Genomics Platform"/>
            <consortium name="The Broad Institute Genome Sequencing Center for Infectious Disease"/>
            <person name="Wu L."/>
            <person name="Ma J."/>
        </authorList>
    </citation>
    <scope>NUCLEOTIDE SEQUENCE [LARGE SCALE GENOMIC DNA]</scope>
    <source>
        <strain evidence="7">KCTC 23707</strain>
    </source>
</reference>
<comment type="caution">
    <text evidence="6">The sequence shown here is derived from an EMBL/GenBank/DDBJ whole genome shotgun (WGS) entry which is preliminary data.</text>
</comment>
<dbReference type="PANTHER" id="PTHR43432">
    <property type="entry name" value="SLR0285 PROTEIN"/>
    <property type="match status" value="1"/>
</dbReference>
<keyword evidence="1" id="KW-0479">Metal-binding</keyword>
<evidence type="ECO:0000256" key="2">
    <source>
        <dbReference type="ARBA" id="ARBA00023004"/>
    </source>
</evidence>
<dbReference type="InterPro" id="IPR006638">
    <property type="entry name" value="Elp3/MiaA/NifB-like_rSAM"/>
</dbReference>
<dbReference type="InterPro" id="IPR007197">
    <property type="entry name" value="rSAM"/>
</dbReference>
<dbReference type="SMART" id="SM00729">
    <property type="entry name" value="Elp3"/>
    <property type="match status" value="1"/>
</dbReference>
<dbReference type="Gene3D" id="3.80.30.30">
    <property type="match status" value="1"/>
</dbReference>
<evidence type="ECO:0000313" key="7">
    <source>
        <dbReference type="Proteomes" id="UP001597308"/>
    </source>
</evidence>
<dbReference type="InterPro" id="IPR040086">
    <property type="entry name" value="MJ0683-like"/>
</dbReference>
<dbReference type="PANTHER" id="PTHR43432:SF3">
    <property type="entry name" value="SLR0285 PROTEIN"/>
    <property type="match status" value="1"/>
</dbReference>
<keyword evidence="2" id="KW-0408">Iron</keyword>
<proteinExistence type="predicted"/>
<organism evidence="6 7">
    <name type="scientific">Methylopila henanensis</name>
    <dbReference type="NCBI Taxonomy" id="873516"/>
    <lineage>
        <taxon>Bacteria</taxon>
        <taxon>Pseudomonadati</taxon>
        <taxon>Pseudomonadota</taxon>
        <taxon>Alphaproteobacteria</taxon>
        <taxon>Hyphomicrobiales</taxon>
        <taxon>Methylopilaceae</taxon>
        <taxon>Methylopila</taxon>
    </lineage>
</organism>
<dbReference type="InterPro" id="IPR058240">
    <property type="entry name" value="rSAM_sf"/>
</dbReference>
<evidence type="ECO:0000256" key="1">
    <source>
        <dbReference type="ARBA" id="ARBA00022723"/>
    </source>
</evidence>
<dbReference type="PROSITE" id="PS51918">
    <property type="entry name" value="RADICAL_SAM"/>
    <property type="match status" value="1"/>
</dbReference>
<keyword evidence="7" id="KW-1185">Reference proteome</keyword>